<protein>
    <submittedName>
        <fullName evidence="7">LysR family transcriptional regulator</fullName>
    </submittedName>
</protein>
<dbReference type="PANTHER" id="PTHR30346:SF0">
    <property type="entry name" value="HCA OPERON TRANSCRIPTIONAL ACTIVATOR HCAR"/>
    <property type="match status" value="1"/>
</dbReference>
<dbReference type="Gene3D" id="1.10.10.10">
    <property type="entry name" value="Winged helix-like DNA-binding domain superfamily/Winged helix DNA-binding domain"/>
    <property type="match status" value="1"/>
</dbReference>
<keyword evidence="2" id="KW-0805">Transcription regulation</keyword>
<dbReference type="PROSITE" id="PS50931">
    <property type="entry name" value="HTH_LYSR"/>
    <property type="match status" value="1"/>
</dbReference>
<dbReference type="InterPro" id="IPR000847">
    <property type="entry name" value="LysR_HTH_N"/>
</dbReference>
<keyword evidence="5" id="KW-0804">Transcription</keyword>
<dbReference type="Proteomes" id="UP000279275">
    <property type="component" value="Unassembled WGS sequence"/>
</dbReference>
<dbReference type="InterPro" id="IPR036388">
    <property type="entry name" value="WH-like_DNA-bd_sf"/>
</dbReference>
<accession>A0A3M2L6G2</accession>
<keyword evidence="4" id="KW-0010">Activator</keyword>
<dbReference type="SUPFAM" id="SSF46785">
    <property type="entry name" value="Winged helix' DNA-binding domain"/>
    <property type="match status" value="1"/>
</dbReference>
<reference evidence="7 8" key="1">
    <citation type="submission" date="2018-10" db="EMBL/GenBank/DDBJ databases">
        <title>Isolation from cow dung.</title>
        <authorList>
            <person name="Ling L."/>
        </authorList>
    </citation>
    <scope>NUCLEOTIDE SEQUENCE [LARGE SCALE GENOMIC DNA]</scope>
    <source>
        <strain evidence="7 8">NEAU-LL90</strain>
    </source>
</reference>
<dbReference type="EMBL" id="RFFH01000011">
    <property type="protein sequence ID" value="RMI30118.1"/>
    <property type="molecule type" value="Genomic_DNA"/>
</dbReference>
<evidence type="ECO:0000256" key="3">
    <source>
        <dbReference type="ARBA" id="ARBA00023125"/>
    </source>
</evidence>
<evidence type="ECO:0000313" key="8">
    <source>
        <dbReference type="Proteomes" id="UP000279275"/>
    </source>
</evidence>
<evidence type="ECO:0000256" key="2">
    <source>
        <dbReference type="ARBA" id="ARBA00023015"/>
    </source>
</evidence>
<dbReference type="SUPFAM" id="SSF53850">
    <property type="entry name" value="Periplasmic binding protein-like II"/>
    <property type="match status" value="1"/>
</dbReference>
<organism evidence="7 8">
    <name type="scientific">Nocardia stercoris</name>
    <dbReference type="NCBI Taxonomy" id="2483361"/>
    <lineage>
        <taxon>Bacteria</taxon>
        <taxon>Bacillati</taxon>
        <taxon>Actinomycetota</taxon>
        <taxon>Actinomycetes</taxon>
        <taxon>Mycobacteriales</taxon>
        <taxon>Nocardiaceae</taxon>
        <taxon>Nocardia</taxon>
    </lineage>
</organism>
<evidence type="ECO:0000259" key="6">
    <source>
        <dbReference type="PROSITE" id="PS50931"/>
    </source>
</evidence>
<dbReference type="PANTHER" id="PTHR30346">
    <property type="entry name" value="TRANSCRIPTIONAL DUAL REGULATOR HCAR-RELATED"/>
    <property type="match status" value="1"/>
</dbReference>
<dbReference type="RefSeq" id="WP_122190190.1">
    <property type="nucleotide sequence ID" value="NZ_RFFH01000011.1"/>
</dbReference>
<dbReference type="GO" id="GO:0032993">
    <property type="term" value="C:protein-DNA complex"/>
    <property type="evidence" value="ECO:0007669"/>
    <property type="project" value="TreeGrafter"/>
</dbReference>
<dbReference type="AlphaFoldDB" id="A0A3M2L6G2"/>
<comment type="caution">
    <text evidence="7">The sequence shown here is derived from an EMBL/GenBank/DDBJ whole genome shotgun (WGS) entry which is preliminary data.</text>
</comment>
<keyword evidence="8" id="KW-1185">Reference proteome</keyword>
<feature type="domain" description="HTH lysR-type" evidence="6">
    <location>
        <begin position="2"/>
        <end position="59"/>
    </location>
</feature>
<evidence type="ECO:0000256" key="1">
    <source>
        <dbReference type="ARBA" id="ARBA00009437"/>
    </source>
</evidence>
<dbReference type="Pfam" id="PF03466">
    <property type="entry name" value="LysR_substrate"/>
    <property type="match status" value="1"/>
</dbReference>
<dbReference type="OrthoDB" id="9803735at2"/>
<dbReference type="GO" id="GO:0003700">
    <property type="term" value="F:DNA-binding transcription factor activity"/>
    <property type="evidence" value="ECO:0007669"/>
    <property type="project" value="InterPro"/>
</dbReference>
<sequence>MLELRLLGYVVAVAEEGGVSGAARRLGLTQPTLSRQLKDLENRLGVELFERDGRHLTPTAAGAALVRRATSLLAAADATVEEVRLAADGRSGHLTVAFAGSGINGPLGAALGRVRRELPRVALRLEESFSDTEMSQGVLDGRFDIAVQRLPLRDPRLAAEQWWHEPLTFFLPVGHPLAHRGGPAPLSDLGRIPLVLWPRDVSPQSHDEIHALCERAGVVPRIGAEGRSVQTVLALVAAGFGGAVMSRSHRTLRRVGVVPRDLAGTRTTLHLVRRVTDRNPAVERFREVLADVAAGHNPDE</sequence>
<dbReference type="Pfam" id="PF00126">
    <property type="entry name" value="HTH_1"/>
    <property type="match status" value="1"/>
</dbReference>
<evidence type="ECO:0000256" key="5">
    <source>
        <dbReference type="ARBA" id="ARBA00023163"/>
    </source>
</evidence>
<dbReference type="GO" id="GO:0003677">
    <property type="term" value="F:DNA binding"/>
    <property type="evidence" value="ECO:0007669"/>
    <property type="project" value="UniProtKB-KW"/>
</dbReference>
<proteinExistence type="inferred from homology"/>
<gene>
    <name evidence="7" type="ORF">EBN03_23115</name>
</gene>
<evidence type="ECO:0000256" key="4">
    <source>
        <dbReference type="ARBA" id="ARBA00023159"/>
    </source>
</evidence>
<dbReference type="InterPro" id="IPR036390">
    <property type="entry name" value="WH_DNA-bd_sf"/>
</dbReference>
<dbReference type="PRINTS" id="PR00039">
    <property type="entry name" value="HTHLYSR"/>
</dbReference>
<dbReference type="CDD" id="cd08414">
    <property type="entry name" value="PBP2_LTTR_aromatics_like"/>
    <property type="match status" value="1"/>
</dbReference>
<dbReference type="InterPro" id="IPR005119">
    <property type="entry name" value="LysR_subst-bd"/>
</dbReference>
<name>A0A3M2L6G2_9NOCA</name>
<comment type="similarity">
    <text evidence="1">Belongs to the LysR transcriptional regulatory family.</text>
</comment>
<dbReference type="FunFam" id="1.10.10.10:FF:000001">
    <property type="entry name" value="LysR family transcriptional regulator"/>
    <property type="match status" value="1"/>
</dbReference>
<evidence type="ECO:0000313" key="7">
    <source>
        <dbReference type="EMBL" id="RMI30118.1"/>
    </source>
</evidence>
<dbReference type="Gene3D" id="3.40.190.10">
    <property type="entry name" value="Periplasmic binding protein-like II"/>
    <property type="match status" value="2"/>
</dbReference>
<keyword evidence="3" id="KW-0238">DNA-binding</keyword>